<dbReference type="PANTHER" id="PTHR13261:SF0">
    <property type="entry name" value="BRCA2 AND CDKN1A-INTERACTING PROTEIN"/>
    <property type="match status" value="1"/>
</dbReference>
<dbReference type="WBParaSite" id="SMUV_0000654801-mRNA-1">
    <property type="protein sequence ID" value="SMUV_0000654801-mRNA-1"/>
    <property type="gene ID" value="SMUV_0000654801"/>
</dbReference>
<evidence type="ECO:0000256" key="2">
    <source>
        <dbReference type="SAM" id="MobiDB-lite"/>
    </source>
</evidence>
<dbReference type="AlphaFoldDB" id="A0A0N5APH2"/>
<protein>
    <submittedName>
        <fullName evidence="4">Protein BCCIP homolog</fullName>
    </submittedName>
</protein>
<comment type="similarity">
    <text evidence="1">Belongs to the BCP1 family.</text>
</comment>
<reference evidence="4" key="1">
    <citation type="submission" date="2016-04" db="UniProtKB">
        <authorList>
            <consortium name="WormBaseParasite"/>
        </authorList>
    </citation>
    <scope>IDENTIFICATION</scope>
</reference>
<accession>A0A0N5APH2</accession>
<feature type="compositionally biased region" description="Acidic residues" evidence="2">
    <location>
        <begin position="30"/>
        <end position="52"/>
    </location>
</feature>
<dbReference type="GO" id="GO:0005634">
    <property type="term" value="C:nucleus"/>
    <property type="evidence" value="ECO:0007669"/>
    <property type="project" value="TreeGrafter"/>
</dbReference>
<dbReference type="InterPro" id="IPR025602">
    <property type="entry name" value="BCP1_family"/>
</dbReference>
<evidence type="ECO:0000256" key="1">
    <source>
        <dbReference type="ARBA" id="ARBA00006781"/>
    </source>
</evidence>
<name>A0A0N5APH2_9BILA</name>
<keyword evidence="3" id="KW-1185">Reference proteome</keyword>
<feature type="region of interest" description="Disordered" evidence="2">
    <location>
        <begin position="1"/>
        <end position="52"/>
    </location>
</feature>
<proteinExistence type="inferred from homology"/>
<dbReference type="Proteomes" id="UP000046393">
    <property type="component" value="Unplaced"/>
</dbReference>
<organism evidence="3 4">
    <name type="scientific">Syphacia muris</name>
    <dbReference type="NCBI Taxonomy" id="451379"/>
    <lineage>
        <taxon>Eukaryota</taxon>
        <taxon>Metazoa</taxon>
        <taxon>Ecdysozoa</taxon>
        <taxon>Nematoda</taxon>
        <taxon>Chromadorea</taxon>
        <taxon>Rhabditida</taxon>
        <taxon>Spirurina</taxon>
        <taxon>Oxyuridomorpha</taxon>
        <taxon>Oxyuroidea</taxon>
        <taxon>Oxyuridae</taxon>
        <taxon>Syphacia</taxon>
    </lineage>
</organism>
<sequence>MKKKQKKTDNDEQQKMDTDAANKDNHDSELSSDDDGDEELHEGTSDEGDDNELMTDELENAELLDFDFEALPLHENDKEGIVNMLTQMFLRANVDVESMADKMIERSPLGCVFLPAEDNAEDGNENVVYGVLSILPLNPDEKYVRGFWTLLIERAKKYAVDKGVVQELEALSHEQEKSQAVLLVNERMLHFSSSIAKPAFSALISDLKNDKKANNFTSAIVIMKIRIADTGSQTTSSDTKKGKRKLGKAEKRRLRALALTNSEVIFDNPEEKLLFEDKEEVKFFQYPVYSDVEKDSKFNATVVHGVTFRPYRRVCIINHKLFDRFLRTVANNNV</sequence>
<evidence type="ECO:0000313" key="3">
    <source>
        <dbReference type="Proteomes" id="UP000046393"/>
    </source>
</evidence>
<evidence type="ECO:0000313" key="4">
    <source>
        <dbReference type="WBParaSite" id="SMUV_0000654801-mRNA-1"/>
    </source>
</evidence>
<dbReference type="PANTHER" id="PTHR13261">
    <property type="entry name" value="BRCA2 AND CDKN1A INTERACTING PROTEIN"/>
    <property type="match status" value="1"/>
</dbReference>
<dbReference type="Pfam" id="PF13862">
    <property type="entry name" value="BCCIP"/>
    <property type="match status" value="1"/>
</dbReference>
<feature type="compositionally biased region" description="Basic and acidic residues" evidence="2">
    <location>
        <begin position="7"/>
        <end position="29"/>
    </location>
</feature>
<dbReference type="STRING" id="451379.A0A0N5APH2"/>